<evidence type="ECO:0000256" key="2">
    <source>
        <dbReference type="ARBA" id="ARBA00022723"/>
    </source>
</evidence>
<evidence type="ECO:0000256" key="3">
    <source>
        <dbReference type="ARBA" id="ARBA00022737"/>
    </source>
</evidence>
<feature type="domain" description="C2H2-type" evidence="10">
    <location>
        <begin position="75"/>
        <end position="98"/>
    </location>
</feature>
<dbReference type="SMART" id="SM00355">
    <property type="entry name" value="ZnF_C2H2"/>
    <property type="match status" value="5"/>
</dbReference>
<dbReference type="FunFam" id="3.30.160.60:FF:000693">
    <property type="entry name" value="Snail family zinc finger 1a"/>
    <property type="match status" value="1"/>
</dbReference>
<keyword evidence="7" id="KW-0539">Nucleus</keyword>
<feature type="domain" description="C2H2-type" evidence="10">
    <location>
        <begin position="129"/>
        <end position="156"/>
    </location>
</feature>
<dbReference type="OrthoDB" id="5428132at2759"/>
<evidence type="ECO:0000259" key="10">
    <source>
        <dbReference type="PROSITE" id="PS50157"/>
    </source>
</evidence>
<evidence type="ECO:0000313" key="11">
    <source>
        <dbReference type="EMBL" id="CAI5448560.1"/>
    </source>
</evidence>
<dbReference type="GO" id="GO:0000981">
    <property type="term" value="F:DNA-binding transcription factor activity, RNA polymerase II-specific"/>
    <property type="evidence" value="ECO:0007669"/>
    <property type="project" value="TreeGrafter"/>
</dbReference>
<comment type="caution">
    <text evidence="11">The sequence shown here is derived from an EMBL/GenBank/DDBJ whole genome shotgun (WGS) entry which is preliminary data.</text>
</comment>
<evidence type="ECO:0000256" key="9">
    <source>
        <dbReference type="PROSITE-ProRule" id="PRU00042"/>
    </source>
</evidence>
<organism evidence="11 12">
    <name type="scientific">Caenorhabditis angaria</name>
    <dbReference type="NCBI Taxonomy" id="860376"/>
    <lineage>
        <taxon>Eukaryota</taxon>
        <taxon>Metazoa</taxon>
        <taxon>Ecdysozoa</taxon>
        <taxon>Nematoda</taxon>
        <taxon>Chromadorea</taxon>
        <taxon>Rhabditida</taxon>
        <taxon>Rhabditina</taxon>
        <taxon>Rhabditomorpha</taxon>
        <taxon>Rhabditoidea</taxon>
        <taxon>Rhabditidae</taxon>
        <taxon>Peloderinae</taxon>
        <taxon>Caenorhabditis</taxon>
    </lineage>
</organism>
<dbReference type="PROSITE" id="PS00028">
    <property type="entry name" value="ZINC_FINGER_C2H2_1"/>
    <property type="match status" value="4"/>
</dbReference>
<dbReference type="FunFam" id="3.30.160.60:FF:000942">
    <property type="entry name" value="Snail zinc finger protein"/>
    <property type="match status" value="1"/>
</dbReference>
<evidence type="ECO:0000256" key="8">
    <source>
        <dbReference type="ARBA" id="ARBA00037948"/>
    </source>
</evidence>
<dbReference type="SUPFAM" id="SSF57667">
    <property type="entry name" value="beta-beta-alpha zinc fingers"/>
    <property type="match status" value="2"/>
</dbReference>
<feature type="domain" description="C2H2-type" evidence="10">
    <location>
        <begin position="46"/>
        <end position="73"/>
    </location>
</feature>
<dbReference type="InterPro" id="IPR013087">
    <property type="entry name" value="Znf_C2H2_type"/>
</dbReference>
<name>A0A9P1INJ7_9PELO</name>
<evidence type="ECO:0000313" key="12">
    <source>
        <dbReference type="Proteomes" id="UP001152747"/>
    </source>
</evidence>
<evidence type="ECO:0000256" key="1">
    <source>
        <dbReference type="ARBA" id="ARBA00004123"/>
    </source>
</evidence>
<comment type="subcellular location">
    <subcellularLocation>
        <location evidence="1">Nucleus</location>
    </subcellularLocation>
</comment>
<dbReference type="PANTHER" id="PTHR24388">
    <property type="entry name" value="ZINC FINGER PROTEIN"/>
    <property type="match status" value="1"/>
</dbReference>
<keyword evidence="6" id="KW-0238">DNA-binding</keyword>
<keyword evidence="5" id="KW-0862">Zinc</keyword>
<keyword evidence="3" id="KW-0677">Repeat</keyword>
<dbReference type="GO" id="GO:0008270">
    <property type="term" value="F:zinc ion binding"/>
    <property type="evidence" value="ECO:0007669"/>
    <property type="project" value="UniProtKB-KW"/>
</dbReference>
<evidence type="ECO:0000256" key="4">
    <source>
        <dbReference type="ARBA" id="ARBA00022771"/>
    </source>
</evidence>
<dbReference type="PROSITE" id="PS50157">
    <property type="entry name" value="ZINC_FINGER_C2H2_2"/>
    <property type="match status" value="4"/>
</dbReference>
<dbReference type="PANTHER" id="PTHR24388:SF54">
    <property type="entry name" value="PROTEIN ESCARGOT"/>
    <property type="match status" value="1"/>
</dbReference>
<dbReference type="InterPro" id="IPR050527">
    <property type="entry name" value="Snail/Krueppel_Znf"/>
</dbReference>
<dbReference type="Gene3D" id="3.30.160.60">
    <property type="entry name" value="Classic Zinc Finger"/>
    <property type="match status" value="4"/>
</dbReference>
<dbReference type="EMBL" id="CANHGI010000004">
    <property type="protein sequence ID" value="CAI5448560.1"/>
    <property type="molecule type" value="Genomic_DNA"/>
</dbReference>
<evidence type="ECO:0000256" key="7">
    <source>
        <dbReference type="ARBA" id="ARBA00023242"/>
    </source>
</evidence>
<dbReference type="GO" id="GO:0000978">
    <property type="term" value="F:RNA polymerase II cis-regulatory region sequence-specific DNA binding"/>
    <property type="evidence" value="ECO:0007669"/>
    <property type="project" value="TreeGrafter"/>
</dbReference>
<accession>A0A9P1INJ7</accession>
<comment type="similarity">
    <text evidence="8">Belongs to the snail C2H2-type zinc-finger protein family.</text>
</comment>
<keyword evidence="4 9" id="KW-0863">Zinc-finger</keyword>
<evidence type="ECO:0000256" key="5">
    <source>
        <dbReference type="ARBA" id="ARBA00022833"/>
    </source>
</evidence>
<protein>
    <recommendedName>
        <fullName evidence="10">C2H2-type domain-containing protein</fullName>
    </recommendedName>
</protein>
<proteinExistence type="inferred from homology"/>
<sequence>MSQVVDFQSKPSPRVRKSIFETIDDLLSPNIVEPTSSGAQEEEDKLTCNFCQKSYLTFFGLRRHLQFHREGKLQQSCPHCPKTYRSPGALKMHLKTHSLPCVCHDCGKSFSRPWLLKGHLRTHTGEKPFTCESCGRSFADRSNLRAHLQTHSGEKKHRCRQCGQSFARIQVRIRHEATCLTKN</sequence>
<dbReference type="GO" id="GO:0005634">
    <property type="term" value="C:nucleus"/>
    <property type="evidence" value="ECO:0007669"/>
    <property type="project" value="UniProtKB-SubCell"/>
</dbReference>
<reference evidence="11" key="1">
    <citation type="submission" date="2022-11" db="EMBL/GenBank/DDBJ databases">
        <authorList>
            <person name="Kikuchi T."/>
        </authorList>
    </citation>
    <scope>NUCLEOTIDE SEQUENCE</scope>
    <source>
        <strain evidence="11">PS1010</strain>
    </source>
</reference>
<dbReference type="Proteomes" id="UP001152747">
    <property type="component" value="Unassembled WGS sequence"/>
</dbReference>
<keyword evidence="2" id="KW-0479">Metal-binding</keyword>
<gene>
    <name evidence="11" type="ORF">CAMP_LOCUS11197</name>
</gene>
<dbReference type="InterPro" id="IPR036236">
    <property type="entry name" value="Znf_C2H2_sf"/>
</dbReference>
<dbReference type="Pfam" id="PF00096">
    <property type="entry name" value="zf-C2H2"/>
    <property type="match status" value="3"/>
</dbReference>
<dbReference type="AlphaFoldDB" id="A0A9P1INJ7"/>
<feature type="domain" description="C2H2-type" evidence="10">
    <location>
        <begin position="101"/>
        <end position="128"/>
    </location>
</feature>
<keyword evidence="12" id="KW-1185">Reference proteome</keyword>
<evidence type="ECO:0000256" key="6">
    <source>
        <dbReference type="ARBA" id="ARBA00023125"/>
    </source>
</evidence>